<dbReference type="Proteomes" id="UP000762676">
    <property type="component" value="Unassembled WGS sequence"/>
</dbReference>
<protein>
    <submittedName>
        <fullName evidence="1">Uncharacterized protein</fullName>
    </submittedName>
</protein>
<evidence type="ECO:0000313" key="2">
    <source>
        <dbReference type="Proteomes" id="UP000762676"/>
    </source>
</evidence>
<keyword evidence="2" id="KW-1185">Reference proteome</keyword>
<dbReference type="AlphaFoldDB" id="A0AAV4H034"/>
<reference evidence="1 2" key="1">
    <citation type="journal article" date="2021" name="Elife">
        <title>Chloroplast acquisition without the gene transfer in kleptoplastic sea slugs, Plakobranchus ocellatus.</title>
        <authorList>
            <person name="Maeda T."/>
            <person name="Takahashi S."/>
            <person name="Yoshida T."/>
            <person name="Shimamura S."/>
            <person name="Takaki Y."/>
            <person name="Nagai Y."/>
            <person name="Toyoda A."/>
            <person name="Suzuki Y."/>
            <person name="Arimoto A."/>
            <person name="Ishii H."/>
            <person name="Satoh N."/>
            <person name="Nishiyama T."/>
            <person name="Hasebe M."/>
            <person name="Maruyama T."/>
            <person name="Minagawa J."/>
            <person name="Obokata J."/>
            <person name="Shigenobu S."/>
        </authorList>
    </citation>
    <scope>NUCLEOTIDE SEQUENCE [LARGE SCALE GENOMIC DNA]</scope>
</reference>
<dbReference type="EMBL" id="BMAT01001706">
    <property type="protein sequence ID" value="GFR90911.1"/>
    <property type="molecule type" value="Genomic_DNA"/>
</dbReference>
<evidence type="ECO:0000313" key="1">
    <source>
        <dbReference type="EMBL" id="GFR90911.1"/>
    </source>
</evidence>
<comment type="caution">
    <text evidence="1">The sequence shown here is derived from an EMBL/GenBank/DDBJ whole genome shotgun (WGS) entry which is preliminary data.</text>
</comment>
<name>A0AAV4H034_9GAST</name>
<accession>A0AAV4H034</accession>
<organism evidence="1 2">
    <name type="scientific">Elysia marginata</name>
    <dbReference type="NCBI Taxonomy" id="1093978"/>
    <lineage>
        <taxon>Eukaryota</taxon>
        <taxon>Metazoa</taxon>
        <taxon>Spiralia</taxon>
        <taxon>Lophotrochozoa</taxon>
        <taxon>Mollusca</taxon>
        <taxon>Gastropoda</taxon>
        <taxon>Heterobranchia</taxon>
        <taxon>Euthyneura</taxon>
        <taxon>Panpulmonata</taxon>
        <taxon>Sacoglossa</taxon>
        <taxon>Placobranchoidea</taxon>
        <taxon>Plakobranchidae</taxon>
        <taxon>Elysia</taxon>
    </lineage>
</organism>
<proteinExistence type="predicted"/>
<gene>
    <name evidence="1" type="ORF">ElyMa_000830200</name>
</gene>
<dbReference type="SUPFAM" id="SSF75011">
    <property type="entry name" value="3-carboxy-cis,cis-mucoante lactonizing enzyme"/>
    <property type="match status" value="1"/>
</dbReference>
<sequence>MEVSPDNHLVMSLRHGLLAKLRLTDGSIVYRHKLHEVPNPRGIACHRQDGSYIVADRESRTLHLVSPIGYWVKELWAHPAGSGGEDPLSAVSIMGDLCVCCSYNGSVFVLDVL</sequence>